<dbReference type="Gene3D" id="1.20.1250.20">
    <property type="entry name" value="MFS general substrate transporter like domains"/>
    <property type="match status" value="2"/>
</dbReference>
<evidence type="ECO:0000256" key="2">
    <source>
        <dbReference type="ARBA" id="ARBA00022692"/>
    </source>
</evidence>
<evidence type="ECO:0000256" key="5">
    <source>
        <dbReference type="SAM" id="MobiDB-lite"/>
    </source>
</evidence>
<sequence>MDKPVPTDRDPISSPTYQATAEATISPKTIDSVTEEPLKDVENPPDAQNLQAGVQRAEFLRKGWTKRGLYTAFVGLFIATLAINFGDYSTQVYVPYTTSAFKQHSSMSAARVVMNITRIASYPVIAKLGDVFGRAEMFILSIVASTLGYVVYAACENIAQYMAAGIFEAIGSTGYALTQQVFVADVTNLINRGIWSTLPDSLTTVPTLYLGTIVAQRILDHSTWRWGWGMWAIILPVCAVPLIGTMLVYQRRVPAKVSIHEAMGRQETDAWWRRIYHLLWVELDLPGGVLFLLGLSLLLIPVALTGANNSDAWHKGNFIAMLVLGVVFLISFFIWDARFARKPFVPYRMVKDRTVAAACLLGALDFFHYSVFSVFFTSYLQVAGHFNAGNATRIDNSLRVAFQVSGIFVSFFMKYTKRSQIWVLTGVPLCILGMGVLLYLVDMGNGQTGSEAAFVTAKSLIGIGRGFYQTAAQVSVQAVVSRQDVSVVTAVFFASMSIGGAIGTSVAGAIWRSNLPAKLTKYLPDEAKSQAKTIFGSIVVAKKYPVGGEIRLAIDRSYRESQRLLGIAAIAALAPMLFVMFFLRNVKLDEKQTRSEAE</sequence>
<feature type="compositionally biased region" description="Basic and acidic residues" evidence="5">
    <location>
        <begin position="1"/>
        <end position="11"/>
    </location>
</feature>
<evidence type="ECO:0000256" key="3">
    <source>
        <dbReference type="ARBA" id="ARBA00022989"/>
    </source>
</evidence>
<dbReference type="PANTHER" id="PTHR23501">
    <property type="entry name" value="MAJOR FACILITATOR SUPERFAMILY"/>
    <property type="match status" value="1"/>
</dbReference>
<evidence type="ECO:0000256" key="6">
    <source>
        <dbReference type="SAM" id="Phobius"/>
    </source>
</evidence>
<keyword evidence="3 6" id="KW-1133">Transmembrane helix</keyword>
<dbReference type="Proteomes" id="UP000325780">
    <property type="component" value="Unassembled WGS sequence"/>
</dbReference>
<dbReference type="PROSITE" id="PS50850">
    <property type="entry name" value="MFS"/>
    <property type="match status" value="1"/>
</dbReference>
<dbReference type="InterPro" id="IPR036259">
    <property type="entry name" value="MFS_trans_sf"/>
</dbReference>
<evidence type="ECO:0000259" key="7">
    <source>
        <dbReference type="PROSITE" id="PS50850"/>
    </source>
</evidence>
<comment type="subcellular location">
    <subcellularLocation>
        <location evidence="1">Membrane</location>
        <topology evidence="1">Multi-pass membrane protein</topology>
    </subcellularLocation>
</comment>
<evidence type="ECO:0000256" key="1">
    <source>
        <dbReference type="ARBA" id="ARBA00004141"/>
    </source>
</evidence>
<dbReference type="GO" id="GO:0005886">
    <property type="term" value="C:plasma membrane"/>
    <property type="evidence" value="ECO:0007669"/>
    <property type="project" value="TreeGrafter"/>
</dbReference>
<feature type="transmembrane region" description="Helical" evidence="6">
    <location>
        <begin position="316"/>
        <end position="335"/>
    </location>
</feature>
<gene>
    <name evidence="8" type="ORF">BDV25DRAFT_130024</name>
</gene>
<feature type="transmembrane region" description="Helical" evidence="6">
    <location>
        <begin position="421"/>
        <end position="441"/>
    </location>
</feature>
<feature type="transmembrane region" description="Helical" evidence="6">
    <location>
        <begin position="137"/>
        <end position="154"/>
    </location>
</feature>
<name>A0A5N6TUR7_ASPAV</name>
<feature type="transmembrane region" description="Helical" evidence="6">
    <location>
        <begin position="228"/>
        <end position="249"/>
    </location>
</feature>
<feature type="transmembrane region" description="Helical" evidence="6">
    <location>
        <begin position="490"/>
        <end position="511"/>
    </location>
</feature>
<dbReference type="Pfam" id="PF07690">
    <property type="entry name" value="MFS_1"/>
    <property type="match status" value="1"/>
</dbReference>
<feature type="transmembrane region" description="Helical" evidence="6">
    <location>
        <begin position="68"/>
        <end position="86"/>
    </location>
</feature>
<keyword evidence="9" id="KW-1185">Reference proteome</keyword>
<dbReference type="InterPro" id="IPR011701">
    <property type="entry name" value="MFS"/>
</dbReference>
<organism evidence="8 9">
    <name type="scientific">Aspergillus avenaceus</name>
    <dbReference type="NCBI Taxonomy" id="36643"/>
    <lineage>
        <taxon>Eukaryota</taxon>
        <taxon>Fungi</taxon>
        <taxon>Dikarya</taxon>
        <taxon>Ascomycota</taxon>
        <taxon>Pezizomycotina</taxon>
        <taxon>Eurotiomycetes</taxon>
        <taxon>Eurotiomycetidae</taxon>
        <taxon>Eurotiales</taxon>
        <taxon>Aspergillaceae</taxon>
        <taxon>Aspergillus</taxon>
        <taxon>Aspergillus subgen. Circumdati</taxon>
    </lineage>
</organism>
<keyword evidence="4 6" id="KW-0472">Membrane</keyword>
<proteinExistence type="predicted"/>
<dbReference type="AlphaFoldDB" id="A0A5N6TUR7"/>
<feature type="transmembrane region" description="Helical" evidence="6">
    <location>
        <begin position="355"/>
        <end position="376"/>
    </location>
</feature>
<dbReference type="OrthoDB" id="2241241at2759"/>
<feature type="transmembrane region" description="Helical" evidence="6">
    <location>
        <begin position="564"/>
        <end position="583"/>
    </location>
</feature>
<dbReference type="EMBL" id="ML742110">
    <property type="protein sequence ID" value="KAE8149859.1"/>
    <property type="molecule type" value="Genomic_DNA"/>
</dbReference>
<protein>
    <submittedName>
        <fullName evidence="8">Major facilitator superfamily domain-containing protein</fullName>
    </submittedName>
</protein>
<feature type="compositionally biased region" description="Polar residues" evidence="5">
    <location>
        <begin position="13"/>
        <end position="31"/>
    </location>
</feature>
<dbReference type="PANTHER" id="PTHR23501:SF87">
    <property type="entry name" value="SIDEROPHORE IRON TRANSPORTER 2"/>
    <property type="match status" value="1"/>
</dbReference>
<dbReference type="SUPFAM" id="SSF103473">
    <property type="entry name" value="MFS general substrate transporter"/>
    <property type="match status" value="1"/>
</dbReference>
<evidence type="ECO:0000313" key="8">
    <source>
        <dbReference type="EMBL" id="KAE8149859.1"/>
    </source>
</evidence>
<evidence type="ECO:0000313" key="9">
    <source>
        <dbReference type="Proteomes" id="UP000325780"/>
    </source>
</evidence>
<evidence type="ECO:0000256" key="4">
    <source>
        <dbReference type="ARBA" id="ARBA00023136"/>
    </source>
</evidence>
<keyword evidence="2 6" id="KW-0812">Transmembrane</keyword>
<feature type="domain" description="Major facilitator superfamily (MFS) profile" evidence="7">
    <location>
        <begin position="68"/>
        <end position="587"/>
    </location>
</feature>
<dbReference type="GO" id="GO:0015343">
    <property type="term" value="F:siderophore-iron transmembrane transporter activity"/>
    <property type="evidence" value="ECO:0007669"/>
    <property type="project" value="TreeGrafter"/>
</dbReference>
<reference evidence="8 9" key="1">
    <citation type="submission" date="2019-04" db="EMBL/GenBank/DDBJ databases">
        <title>Friends and foes A comparative genomics study of 23 Aspergillus species from section Flavi.</title>
        <authorList>
            <consortium name="DOE Joint Genome Institute"/>
            <person name="Kjaerbolling I."/>
            <person name="Vesth T."/>
            <person name="Frisvad J.C."/>
            <person name="Nybo J.L."/>
            <person name="Theobald S."/>
            <person name="Kildgaard S."/>
            <person name="Isbrandt T."/>
            <person name="Kuo A."/>
            <person name="Sato A."/>
            <person name="Lyhne E.K."/>
            <person name="Kogle M.E."/>
            <person name="Wiebenga A."/>
            <person name="Kun R.S."/>
            <person name="Lubbers R.J."/>
            <person name="Makela M.R."/>
            <person name="Barry K."/>
            <person name="Chovatia M."/>
            <person name="Clum A."/>
            <person name="Daum C."/>
            <person name="Haridas S."/>
            <person name="He G."/>
            <person name="LaButti K."/>
            <person name="Lipzen A."/>
            <person name="Mondo S."/>
            <person name="Riley R."/>
            <person name="Salamov A."/>
            <person name="Simmons B.A."/>
            <person name="Magnuson J.K."/>
            <person name="Henrissat B."/>
            <person name="Mortensen U.H."/>
            <person name="Larsen T.O."/>
            <person name="Devries R.P."/>
            <person name="Grigoriev I.V."/>
            <person name="Machida M."/>
            <person name="Baker S.E."/>
            <person name="Andersen M.R."/>
        </authorList>
    </citation>
    <scope>NUCLEOTIDE SEQUENCE [LARGE SCALE GENOMIC DNA]</scope>
    <source>
        <strain evidence="8 9">IBT 18842</strain>
    </source>
</reference>
<feature type="transmembrane region" description="Helical" evidence="6">
    <location>
        <begin position="283"/>
        <end position="304"/>
    </location>
</feature>
<dbReference type="InterPro" id="IPR020846">
    <property type="entry name" value="MFS_dom"/>
</dbReference>
<accession>A0A5N6TUR7</accession>
<feature type="region of interest" description="Disordered" evidence="5">
    <location>
        <begin position="1"/>
        <end position="31"/>
    </location>
</feature>